<dbReference type="InterPro" id="IPR001128">
    <property type="entry name" value="Cyt_P450"/>
</dbReference>
<name>A0ABD1F3C6_HYPHA</name>
<keyword evidence="17" id="KW-1185">Reference proteome</keyword>
<sequence>MSTYLVDFFLLLFLFILVVLLIIYAYFQYSYCYWKSKGVPYLKPKFPLGNNELVGFEAYSYGIENVRWYQEFKKIGAKFGGAWSWATPVLLLTDPEYYKDVLVKDFRYFINRDFYHNPKFDPKNENLFVAVNEDWRQLRHKLSPIFTSAKMKMMYELVLKCSEPMMDRLRKHAKNNNAVDIREVVASFSTDVIGCVAFGLECKSFASEEAVFRKMGKEIFRSTPKSKLFLVLSRLCSDTAQKLGVNNIPEVVTQFFTEIITETIQYRQKNGIKIQDFLDLLIGLYESKENNFSFNDLIGNVILFFIAGFDTSSATMSCTLFELAKQPTIQNKVRDEIYSVLKKHQGKLTYDAFQEMTYLRQCIDETLRMYPPVQNLARFCEKPYKFKNSNLILDKGITVLISTVAVGRDPEYYPNPDLFDPERFNSANKAARNPFVYLPFGEGPRHCIGKRFGIMQSSIALINILKNYKISISPNSTRSITLKKGVFLFQSNETVYLNLEKVQ</sequence>
<dbReference type="PANTHER" id="PTHR24292">
    <property type="entry name" value="CYTOCHROME P450"/>
    <property type="match status" value="1"/>
</dbReference>
<evidence type="ECO:0000256" key="7">
    <source>
        <dbReference type="ARBA" id="ARBA00022824"/>
    </source>
</evidence>
<keyword evidence="11 14" id="KW-0503">Monooxygenase</keyword>
<keyword evidence="10 13" id="KW-0408">Iron</keyword>
<dbReference type="PRINTS" id="PR00385">
    <property type="entry name" value="P450"/>
</dbReference>
<keyword evidence="15" id="KW-1133">Transmembrane helix</keyword>
<feature type="binding site" description="axial binding residue" evidence="13">
    <location>
        <position position="447"/>
    </location>
    <ligand>
        <name>heme</name>
        <dbReference type="ChEBI" id="CHEBI:30413"/>
    </ligand>
    <ligandPart>
        <name>Fe</name>
        <dbReference type="ChEBI" id="CHEBI:18248"/>
    </ligandPart>
</feature>
<keyword evidence="15" id="KW-0812">Transmembrane</keyword>
<evidence type="ECO:0000313" key="16">
    <source>
        <dbReference type="EMBL" id="KAL1509557.1"/>
    </source>
</evidence>
<evidence type="ECO:0000256" key="1">
    <source>
        <dbReference type="ARBA" id="ARBA00001971"/>
    </source>
</evidence>
<keyword evidence="7" id="KW-0256">Endoplasmic reticulum</keyword>
<evidence type="ECO:0000256" key="10">
    <source>
        <dbReference type="ARBA" id="ARBA00023004"/>
    </source>
</evidence>
<keyword evidence="8" id="KW-0492">Microsome</keyword>
<keyword evidence="9 14" id="KW-0560">Oxidoreductase</keyword>
<comment type="caution">
    <text evidence="16">The sequence shown here is derived from an EMBL/GenBank/DDBJ whole genome shotgun (WGS) entry which is preliminary data.</text>
</comment>
<comment type="subcellular location">
    <subcellularLocation>
        <location evidence="3">Endoplasmic reticulum membrane</location>
        <topology evidence="3">Peripheral membrane protein</topology>
    </subcellularLocation>
    <subcellularLocation>
        <location evidence="2">Microsome membrane</location>
        <topology evidence="2">Peripheral membrane protein</topology>
    </subcellularLocation>
</comment>
<evidence type="ECO:0000256" key="9">
    <source>
        <dbReference type="ARBA" id="ARBA00023002"/>
    </source>
</evidence>
<evidence type="ECO:0000256" key="4">
    <source>
        <dbReference type="ARBA" id="ARBA00010617"/>
    </source>
</evidence>
<dbReference type="PRINTS" id="PR00463">
    <property type="entry name" value="EP450I"/>
</dbReference>
<evidence type="ECO:0000256" key="12">
    <source>
        <dbReference type="ARBA" id="ARBA00023136"/>
    </source>
</evidence>
<dbReference type="EMBL" id="JBDJPC010000003">
    <property type="protein sequence ID" value="KAL1509557.1"/>
    <property type="molecule type" value="Genomic_DNA"/>
</dbReference>
<feature type="transmembrane region" description="Helical" evidence="15">
    <location>
        <begin position="6"/>
        <end position="27"/>
    </location>
</feature>
<evidence type="ECO:0000256" key="13">
    <source>
        <dbReference type="PIRSR" id="PIRSR602401-1"/>
    </source>
</evidence>
<evidence type="ECO:0000256" key="2">
    <source>
        <dbReference type="ARBA" id="ARBA00004174"/>
    </source>
</evidence>
<dbReference type="InterPro" id="IPR036396">
    <property type="entry name" value="Cyt_P450_sf"/>
</dbReference>
<evidence type="ECO:0000256" key="6">
    <source>
        <dbReference type="ARBA" id="ARBA00022723"/>
    </source>
</evidence>
<dbReference type="GO" id="GO:0005789">
    <property type="term" value="C:endoplasmic reticulum membrane"/>
    <property type="evidence" value="ECO:0007669"/>
    <property type="project" value="UniProtKB-SubCell"/>
</dbReference>
<dbReference type="GO" id="GO:0004497">
    <property type="term" value="F:monooxygenase activity"/>
    <property type="evidence" value="ECO:0007669"/>
    <property type="project" value="UniProtKB-KW"/>
</dbReference>
<evidence type="ECO:0000313" key="17">
    <source>
        <dbReference type="Proteomes" id="UP001566132"/>
    </source>
</evidence>
<dbReference type="PROSITE" id="PS00086">
    <property type="entry name" value="CYTOCHROME_P450"/>
    <property type="match status" value="1"/>
</dbReference>
<dbReference type="InterPro" id="IPR002401">
    <property type="entry name" value="Cyt_P450_E_grp-I"/>
</dbReference>
<organism evidence="16 17">
    <name type="scientific">Hypothenemus hampei</name>
    <name type="common">Coffee berry borer</name>
    <dbReference type="NCBI Taxonomy" id="57062"/>
    <lineage>
        <taxon>Eukaryota</taxon>
        <taxon>Metazoa</taxon>
        <taxon>Ecdysozoa</taxon>
        <taxon>Arthropoda</taxon>
        <taxon>Hexapoda</taxon>
        <taxon>Insecta</taxon>
        <taxon>Pterygota</taxon>
        <taxon>Neoptera</taxon>
        <taxon>Endopterygota</taxon>
        <taxon>Coleoptera</taxon>
        <taxon>Polyphaga</taxon>
        <taxon>Cucujiformia</taxon>
        <taxon>Curculionidae</taxon>
        <taxon>Scolytinae</taxon>
        <taxon>Hypothenemus</taxon>
    </lineage>
</organism>
<protein>
    <recommendedName>
        <fullName evidence="18">Cytochrome P450</fullName>
    </recommendedName>
</protein>
<dbReference type="Proteomes" id="UP001566132">
    <property type="component" value="Unassembled WGS sequence"/>
</dbReference>
<dbReference type="CDD" id="cd11056">
    <property type="entry name" value="CYP6-like"/>
    <property type="match status" value="1"/>
</dbReference>
<dbReference type="FunFam" id="1.10.630.10:FF:000042">
    <property type="entry name" value="Cytochrome P450"/>
    <property type="match status" value="1"/>
</dbReference>
<dbReference type="InterPro" id="IPR050476">
    <property type="entry name" value="Insect_CytP450_Detox"/>
</dbReference>
<dbReference type="PANTHER" id="PTHR24292:SF100">
    <property type="entry name" value="CYTOCHROME P450 6A16, ISOFORM B-RELATED"/>
    <property type="match status" value="1"/>
</dbReference>
<comment type="cofactor">
    <cofactor evidence="1 13">
        <name>heme</name>
        <dbReference type="ChEBI" id="CHEBI:30413"/>
    </cofactor>
</comment>
<dbReference type="AlphaFoldDB" id="A0ABD1F3C6"/>
<comment type="similarity">
    <text evidence="4 14">Belongs to the cytochrome P450 family.</text>
</comment>
<evidence type="ECO:0000256" key="8">
    <source>
        <dbReference type="ARBA" id="ARBA00022848"/>
    </source>
</evidence>
<dbReference type="GO" id="GO:0046872">
    <property type="term" value="F:metal ion binding"/>
    <property type="evidence" value="ECO:0007669"/>
    <property type="project" value="UniProtKB-KW"/>
</dbReference>
<gene>
    <name evidence="16" type="ORF">ABEB36_004271</name>
</gene>
<keyword evidence="12 15" id="KW-0472">Membrane</keyword>
<dbReference type="Gene3D" id="1.10.630.10">
    <property type="entry name" value="Cytochrome P450"/>
    <property type="match status" value="1"/>
</dbReference>
<dbReference type="Pfam" id="PF00067">
    <property type="entry name" value="p450"/>
    <property type="match status" value="1"/>
</dbReference>
<evidence type="ECO:0000256" key="5">
    <source>
        <dbReference type="ARBA" id="ARBA00022617"/>
    </source>
</evidence>
<evidence type="ECO:0000256" key="3">
    <source>
        <dbReference type="ARBA" id="ARBA00004406"/>
    </source>
</evidence>
<accession>A0ABD1F3C6</accession>
<dbReference type="SUPFAM" id="SSF48264">
    <property type="entry name" value="Cytochrome P450"/>
    <property type="match status" value="1"/>
</dbReference>
<evidence type="ECO:0000256" key="11">
    <source>
        <dbReference type="ARBA" id="ARBA00023033"/>
    </source>
</evidence>
<keyword evidence="6 13" id="KW-0479">Metal-binding</keyword>
<evidence type="ECO:0008006" key="18">
    <source>
        <dbReference type="Google" id="ProtNLM"/>
    </source>
</evidence>
<evidence type="ECO:0000256" key="14">
    <source>
        <dbReference type="RuleBase" id="RU000461"/>
    </source>
</evidence>
<dbReference type="InterPro" id="IPR017972">
    <property type="entry name" value="Cyt_P450_CS"/>
</dbReference>
<evidence type="ECO:0000256" key="15">
    <source>
        <dbReference type="SAM" id="Phobius"/>
    </source>
</evidence>
<keyword evidence="5 13" id="KW-0349">Heme</keyword>
<reference evidence="16 17" key="1">
    <citation type="submission" date="2024-05" db="EMBL/GenBank/DDBJ databases">
        <title>Genetic variation in Jamaican populations of the coffee berry borer (Hypothenemus hampei).</title>
        <authorList>
            <person name="Errbii M."/>
            <person name="Myrie A."/>
        </authorList>
    </citation>
    <scope>NUCLEOTIDE SEQUENCE [LARGE SCALE GENOMIC DNA]</scope>
    <source>
        <strain evidence="16">JA-Hopewell-2020-01-JO</strain>
        <tissue evidence="16">Whole body</tissue>
    </source>
</reference>
<proteinExistence type="inferred from homology"/>